<feature type="domain" description="Hemicentin-1-like von Willebrand factor A" evidence="7">
    <location>
        <begin position="323"/>
        <end position="504"/>
    </location>
</feature>
<feature type="chain" id="PRO_5010284465" evidence="6">
    <location>
        <begin position="22"/>
        <end position="1148"/>
    </location>
</feature>
<evidence type="ECO:0000313" key="9">
    <source>
        <dbReference type="Proteomes" id="UP000085678"/>
    </source>
</evidence>
<evidence type="ECO:0000256" key="3">
    <source>
        <dbReference type="ARBA" id="ARBA00022729"/>
    </source>
</evidence>
<feature type="domain" description="VWA7 N-terminal" evidence="8">
    <location>
        <begin position="86"/>
        <end position="312"/>
    </location>
</feature>
<reference evidence="10" key="1">
    <citation type="submission" date="2025-08" db="UniProtKB">
        <authorList>
            <consortium name="RefSeq"/>
        </authorList>
    </citation>
    <scope>IDENTIFICATION</scope>
    <source>
        <tissue evidence="10">Gonads</tissue>
    </source>
</reference>
<evidence type="ECO:0000256" key="1">
    <source>
        <dbReference type="ARBA" id="ARBA00004613"/>
    </source>
</evidence>
<evidence type="ECO:0000256" key="6">
    <source>
        <dbReference type="SAM" id="SignalP"/>
    </source>
</evidence>
<comment type="subcellular location">
    <subcellularLocation>
        <location evidence="1">Secreted</location>
    </subcellularLocation>
</comment>
<dbReference type="RefSeq" id="XP_013386185.1">
    <property type="nucleotide sequence ID" value="XM_013530731.1"/>
</dbReference>
<dbReference type="SUPFAM" id="SSF53300">
    <property type="entry name" value="vWA-like"/>
    <property type="match status" value="1"/>
</dbReference>
<dbReference type="InterPro" id="IPR056861">
    <property type="entry name" value="HMCN1-like_VWA"/>
</dbReference>
<organism evidence="9 10">
    <name type="scientific">Lingula anatina</name>
    <name type="common">Brachiopod</name>
    <name type="synonym">Lingula unguis</name>
    <dbReference type="NCBI Taxonomy" id="7574"/>
    <lineage>
        <taxon>Eukaryota</taxon>
        <taxon>Metazoa</taxon>
        <taxon>Spiralia</taxon>
        <taxon>Lophotrochozoa</taxon>
        <taxon>Brachiopoda</taxon>
        <taxon>Linguliformea</taxon>
        <taxon>Lingulata</taxon>
        <taxon>Lingulida</taxon>
        <taxon>Linguloidea</taxon>
        <taxon>Lingulidae</taxon>
        <taxon>Lingula</taxon>
    </lineage>
</organism>
<dbReference type="InterPro" id="IPR036465">
    <property type="entry name" value="vWFA_dom_sf"/>
</dbReference>
<evidence type="ECO:0000256" key="5">
    <source>
        <dbReference type="SAM" id="Phobius"/>
    </source>
</evidence>
<keyword evidence="5" id="KW-0472">Membrane</keyword>
<dbReference type="InterPro" id="IPR056862">
    <property type="entry name" value="VWA7_N"/>
</dbReference>
<dbReference type="OrthoDB" id="6137227at2759"/>
<dbReference type="InParanoid" id="A0A1S3HJ81"/>
<dbReference type="KEGG" id="lak:106155751"/>
<sequence length="1148" mass="126007">MAYCRLVLLGLFSMFWATCSCFEHSPFASGGGNLGSLTHWTLTEDAILMVVARFFESDPRIPDGALQNLQPLSAELLFHEYYVKYLNGTQVKPDKFREAMRQIVQVNALQDISYPEDAAIHMRNERIKEGHKWIVNLRKRLLETLAEDKPNYDAARDWLGEIFHTLQDFYSNTNWIELNSEEEFYSNLGLEDRVLMPIAHSQTPVCTDCNDADGTCEDNLIDMGDVLTSGYYSMGDPTGKPEEHGKCSHGGASDLTRIMWPKGGINKETKDPKKSPHHYYHDKAATAANKHVEFFLDDPVTGLRTLIGDQKFKELFQIGSMVSMVFVIDDTGSMADEMDAVKDECIKLVETTRGTVRAPFNYILSTFNDPSDPSTPKGELTITQDSEAMIDALQNLYAHGGGDCPELAMYGLAEAIKVSQPGSTIYFYTDAPAKDADREGEIEQRALDKNIKIETVLTRGCIARRRRSLQENSKRSRQKRALFAPPSLYTKLAEATGGTVYLTDDTHISSVVSIIQEATKTATVSVTRFISDDSSRNFTVDSQLSELSVKILGSSYTPSISVFLPDGTSHPMSGSDFNVTSLGPYAKVFTFKNPLPGIWSYQRLSSVESWQVDITGQSMLDFLYDFLEKDEVTDTLYAATGRPIAGVNTSILIRVTDVYDNNSLTTVKLQDENGNTASEIWPLRGGEQLRNYYFATEVLPSESFRLAIEGYDSRGYRFTRLSTAMVKTVGLKLQVHPIPALYTGETVYVNYTVTNTGPAGNFNVSILDTEHLVTGSAFSVFYLSEYENRTGSFTLYGGIDPNVTSTMTISVAPSGGGNLTAQYKIRRISVGERLEEVEDDAAPNCTILSSFGPCQLEQLDPCVCHAHLWHVTAEITETGFGLHRIYAGKLNSSSAAFSYDNFTSASSLTNPVMVNVSSDCCNPLVYINAGDLAGNLGQCTIDHRLHGVPSECIETTTTTEDTTTAYVAPTTGTAKNPEATTVTATTHTIAATQNTATPSVTNGESTLSFEVSTPVDVSVTIPSNETVRQGYSNSRYGEPNTNEPIIPTYGIALLVVGVIIVILGGTLLLYKKGIIFKSLNLQRRIAPCQDVDVIKADYVVDGKSSASVNENNGDSSASVNENNGDSSAPEANLNHVQKDVVIDDFIYV</sequence>
<evidence type="ECO:0000259" key="8">
    <source>
        <dbReference type="Pfam" id="PF25107"/>
    </source>
</evidence>
<keyword evidence="3 6" id="KW-0732">Signal</keyword>
<feature type="transmembrane region" description="Helical" evidence="5">
    <location>
        <begin position="1049"/>
        <end position="1070"/>
    </location>
</feature>
<evidence type="ECO:0000259" key="7">
    <source>
        <dbReference type="Pfam" id="PF25106"/>
    </source>
</evidence>
<keyword evidence="5" id="KW-0812">Transmembrane</keyword>
<dbReference type="Pfam" id="PF25107">
    <property type="entry name" value="VWA7_N"/>
    <property type="match status" value="1"/>
</dbReference>
<dbReference type="Proteomes" id="UP000085678">
    <property type="component" value="Unplaced"/>
</dbReference>
<gene>
    <name evidence="10" type="primary">LOC106155751</name>
</gene>
<feature type="region of interest" description="Disordered" evidence="4">
    <location>
        <begin position="1104"/>
        <end position="1131"/>
    </location>
</feature>
<evidence type="ECO:0000256" key="4">
    <source>
        <dbReference type="SAM" id="MobiDB-lite"/>
    </source>
</evidence>
<dbReference type="PANTHER" id="PTHR14905">
    <property type="entry name" value="NG37"/>
    <property type="match status" value="1"/>
</dbReference>
<feature type="compositionally biased region" description="Polar residues" evidence="4">
    <location>
        <begin position="1104"/>
        <end position="1126"/>
    </location>
</feature>
<dbReference type="AlphaFoldDB" id="A0A1S3HJ81"/>
<feature type="signal peptide" evidence="6">
    <location>
        <begin position="1"/>
        <end position="21"/>
    </location>
</feature>
<dbReference type="InterPro" id="IPR052577">
    <property type="entry name" value="VWA7"/>
</dbReference>
<evidence type="ECO:0000256" key="2">
    <source>
        <dbReference type="ARBA" id="ARBA00022525"/>
    </source>
</evidence>
<accession>A0A1S3HJ81</accession>
<keyword evidence="2" id="KW-0964">Secreted</keyword>
<dbReference type="Gene3D" id="3.40.50.410">
    <property type="entry name" value="von Willebrand factor, type A domain"/>
    <property type="match status" value="1"/>
</dbReference>
<keyword evidence="5" id="KW-1133">Transmembrane helix</keyword>
<protein>
    <submittedName>
        <fullName evidence="10">von Willebrand factor A domain-containing protein 7-like isoform X1</fullName>
    </submittedName>
</protein>
<dbReference type="Pfam" id="PF25106">
    <property type="entry name" value="VWA_4"/>
    <property type="match status" value="1"/>
</dbReference>
<dbReference type="PANTHER" id="PTHR14905:SF7">
    <property type="entry name" value="VON WILLEBRAND FACTOR A DOMAIN-CONTAINING PROTEIN 7"/>
    <property type="match status" value="1"/>
</dbReference>
<dbReference type="PROSITE" id="PS51257">
    <property type="entry name" value="PROKAR_LIPOPROTEIN"/>
    <property type="match status" value="1"/>
</dbReference>
<keyword evidence="9" id="KW-1185">Reference proteome</keyword>
<proteinExistence type="predicted"/>
<dbReference type="GeneID" id="106155751"/>
<evidence type="ECO:0000313" key="10">
    <source>
        <dbReference type="RefSeq" id="XP_013386185.1"/>
    </source>
</evidence>
<name>A0A1S3HJ81_LINAN</name>